<feature type="compositionally biased region" description="Low complexity" evidence="5">
    <location>
        <begin position="17"/>
        <end position="51"/>
    </location>
</feature>
<keyword evidence="2" id="KW-0285">Flavoprotein</keyword>
<dbReference type="Gene3D" id="3.50.50.60">
    <property type="entry name" value="FAD/NAD(P)-binding domain"/>
    <property type="match status" value="2"/>
</dbReference>
<dbReference type="InterPro" id="IPR000172">
    <property type="entry name" value="GMC_OxRdtase_N"/>
</dbReference>
<dbReference type="PANTHER" id="PTHR46056">
    <property type="entry name" value="LONG-CHAIN-ALCOHOL OXIDASE"/>
    <property type="match status" value="1"/>
</dbReference>
<protein>
    <submittedName>
        <fullName evidence="8">Glucose-methanol-choline (GMC) oxidoreductase:NAD binding site</fullName>
    </submittedName>
</protein>
<evidence type="ECO:0000256" key="1">
    <source>
        <dbReference type="ARBA" id="ARBA00010790"/>
    </source>
</evidence>
<sequence length="573" mass="59909">MARFQDEEYGRTGAGTPGAAPVPGVTPGVGASPAAEVTGASPAASPGASPAAASAGEKVDAVIVGCGASGSLLAAKLATAGKSVVILEAGPNLGLKDMVSSQIWSRRWRWNGAETENGGAVGAGFNNGWGGGGSASHHYAVWLRLHEEDFEVTSRFGVGNDWPFSYADLRPYYDRIQEEVGISGDAEAEVWRPEGDPYPMPPLRSLGQGRAIARGFAAIGVRTAPTPVAINSVAYKGRSPCVYDGWCDAGCPIGALANPLVTYLPVATKAGTEIRFDCTATQILTDRTGARAVGVRYVDGDGAERVQEAAVVIVAAFAIQTPRLLLLSANERHPDGLANSSGLVGAYITAHPFQSVYALFDDETDVAFGVSGGNVLSQDDYAKDPDKGYLASWQWTGGSSVKPNDLIGVAMARVDLFGDALHAFIADASKHLTNMAWVGENRAMVDNRITLSKTTDRLGLPIAKLTHEFHEDDLKALEAGMEQGQAAMRAGGAREVWLSGRATQHIMGGAIMGTDPANSVTDAYGVTHDVGNLVVSGTPLFPTSGAVNPTFTVHALALRQAEHLIEEWGAIAR</sequence>
<dbReference type="EMBL" id="CADCWL010000097">
    <property type="protein sequence ID" value="CAA9564682.1"/>
    <property type="molecule type" value="Genomic_DNA"/>
</dbReference>
<feature type="region of interest" description="Disordered" evidence="5">
    <location>
        <begin position="1"/>
        <end position="51"/>
    </location>
</feature>
<feature type="domain" description="Glucose-methanol-choline oxidoreductase C-terminal" evidence="7">
    <location>
        <begin position="446"/>
        <end position="557"/>
    </location>
</feature>
<evidence type="ECO:0000256" key="5">
    <source>
        <dbReference type="SAM" id="MobiDB-lite"/>
    </source>
</evidence>
<accession>A0A6J4V0R2</accession>
<gene>
    <name evidence="8" type="ORF">AVDCRST_MAG19-2136</name>
</gene>
<evidence type="ECO:0000259" key="6">
    <source>
        <dbReference type="Pfam" id="PF00732"/>
    </source>
</evidence>
<dbReference type="Pfam" id="PF05199">
    <property type="entry name" value="GMC_oxred_C"/>
    <property type="match status" value="1"/>
</dbReference>
<dbReference type="PANTHER" id="PTHR46056:SF12">
    <property type="entry name" value="LONG-CHAIN-ALCOHOL OXIDASE"/>
    <property type="match status" value="1"/>
</dbReference>
<dbReference type="Pfam" id="PF13450">
    <property type="entry name" value="NAD_binding_8"/>
    <property type="match status" value="1"/>
</dbReference>
<dbReference type="GO" id="GO:0016614">
    <property type="term" value="F:oxidoreductase activity, acting on CH-OH group of donors"/>
    <property type="evidence" value="ECO:0007669"/>
    <property type="project" value="InterPro"/>
</dbReference>
<keyword evidence="3" id="KW-0274">FAD</keyword>
<evidence type="ECO:0000256" key="2">
    <source>
        <dbReference type="ARBA" id="ARBA00022630"/>
    </source>
</evidence>
<dbReference type="AlphaFoldDB" id="A0A6J4V0R2"/>
<evidence type="ECO:0000259" key="7">
    <source>
        <dbReference type="Pfam" id="PF05199"/>
    </source>
</evidence>
<dbReference type="SUPFAM" id="SSF51905">
    <property type="entry name" value="FAD/NAD(P)-binding domain"/>
    <property type="match status" value="1"/>
</dbReference>
<feature type="domain" description="Glucose-methanol-choline oxidoreductase N-terminal" evidence="6">
    <location>
        <begin position="131"/>
        <end position="352"/>
    </location>
</feature>
<dbReference type="Pfam" id="PF00732">
    <property type="entry name" value="GMC_oxred_N"/>
    <property type="match status" value="1"/>
</dbReference>
<comment type="similarity">
    <text evidence="1">Belongs to the GMC oxidoreductase family.</text>
</comment>
<dbReference type="InterPro" id="IPR007867">
    <property type="entry name" value="GMC_OxRtase_C"/>
</dbReference>
<name>A0A6J4V0R2_9BACT</name>
<organism evidence="8">
    <name type="scientific">uncultured Thermomicrobiales bacterium</name>
    <dbReference type="NCBI Taxonomy" id="1645740"/>
    <lineage>
        <taxon>Bacteria</taxon>
        <taxon>Pseudomonadati</taxon>
        <taxon>Thermomicrobiota</taxon>
        <taxon>Thermomicrobia</taxon>
        <taxon>Thermomicrobiales</taxon>
        <taxon>environmental samples</taxon>
    </lineage>
</organism>
<keyword evidence="4" id="KW-0560">Oxidoreductase</keyword>
<dbReference type="InterPro" id="IPR036188">
    <property type="entry name" value="FAD/NAD-bd_sf"/>
</dbReference>
<evidence type="ECO:0000256" key="3">
    <source>
        <dbReference type="ARBA" id="ARBA00022827"/>
    </source>
</evidence>
<evidence type="ECO:0000256" key="4">
    <source>
        <dbReference type="ARBA" id="ARBA00023002"/>
    </source>
</evidence>
<dbReference type="GO" id="GO:0050660">
    <property type="term" value="F:flavin adenine dinucleotide binding"/>
    <property type="evidence" value="ECO:0007669"/>
    <property type="project" value="InterPro"/>
</dbReference>
<dbReference type="SUPFAM" id="SSF54373">
    <property type="entry name" value="FAD-linked reductases, C-terminal domain"/>
    <property type="match status" value="1"/>
</dbReference>
<evidence type="ECO:0000313" key="8">
    <source>
        <dbReference type="EMBL" id="CAA9564682.1"/>
    </source>
</evidence>
<proteinExistence type="inferred from homology"/>
<feature type="compositionally biased region" description="Basic and acidic residues" evidence="5">
    <location>
        <begin position="1"/>
        <end position="10"/>
    </location>
</feature>
<reference evidence="8" key="1">
    <citation type="submission" date="2020-02" db="EMBL/GenBank/DDBJ databases">
        <authorList>
            <person name="Meier V. D."/>
        </authorList>
    </citation>
    <scope>NUCLEOTIDE SEQUENCE</scope>
    <source>
        <strain evidence="8">AVDCRST_MAG19</strain>
    </source>
</reference>